<evidence type="ECO:0000313" key="3">
    <source>
        <dbReference type="EMBL" id="KAG9675892.1"/>
    </source>
</evidence>
<feature type="domain" description="BTB" evidence="2">
    <location>
        <begin position="21"/>
        <end position="90"/>
    </location>
</feature>
<dbReference type="Gene3D" id="3.30.710.10">
    <property type="entry name" value="Potassium Channel Kv1.1, Chain A"/>
    <property type="match status" value="1"/>
</dbReference>
<gene>
    <name evidence="3" type="ORF">KCU76_g16054</name>
</gene>
<dbReference type="PANTHER" id="PTHR47843">
    <property type="entry name" value="BTB DOMAIN-CONTAINING PROTEIN-RELATED"/>
    <property type="match status" value="1"/>
</dbReference>
<proteinExistence type="predicted"/>
<evidence type="ECO:0000256" key="1">
    <source>
        <dbReference type="SAM" id="MobiDB-lite"/>
    </source>
</evidence>
<dbReference type="Proteomes" id="UP000779574">
    <property type="component" value="Unassembled WGS sequence"/>
</dbReference>
<dbReference type="InterPro" id="IPR011333">
    <property type="entry name" value="SKP1/BTB/POZ_sf"/>
</dbReference>
<accession>A0A9P8E307</accession>
<dbReference type="InterPro" id="IPR000210">
    <property type="entry name" value="BTB/POZ_dom"/>
</dbReference>
<dbReference type="SMART" id="SM00225">
    <property type="entry name" value="BTB"/>
    <property type="match status" value="1"/>
</dbReference>
<dbReference type="OrthoDB" id="194443at2759"/>
<dbReference type="AlphaFoldDB" id="A0A9P8E307"/>
<evidence type="ECO:0000313" key="4">
    <source>
        <dbReference type="Proteomes" id="UP000779574"/>
    </source>
</evidence>
<dbReference type="Pfam" id="PF00651">
    <property type="entry name" value="BTB"/>
    <property type="match status" value="1"/>
</dbReference>
<evidence type="ECO:0000259" key="2">
    <source>
        <dbReference type="PROSITE" id="PS50097"/>
    </source>
</evidence>
<reference evidence="3" key="1">
    <citation type="journal article" date="2021" name="J Fungi (Basel)">
        <title>Virulence traits and population genomics of the black yeast Aureobasidium melanogenum.</title>
        <authorList>
            <person name="Cernosa A."/>
            <person name="Sun X."/>
            <person name="Gostincar C."/>
            <person name="Fang C."/>
            <person name="Gunde-Cimerman N."/>
            <person name="Song Z."/>
        </authorList>
    </citation>
    <scope>NUCLEOTIDE SEQUENCE</scope>
    <source>
        <strain evidence="3">EXF-9911</strain>
    </source>
</reference>
<feature type="region of interest" description="Disordered" evidence="1">
    <location>
        <begin position="115"/>
        <end position="140"/>
    </location>
</feature>
<feature type="non-terminal residue" evidence="3">
    <location>
        <position position="1"/>
    </location>
</feature>
<dbReference type="PANTHER" id="PTHR47843:SF2">
    <property type="entry name" value="BTB DOMAIN-CONTAINING PROTEIN"/>
    <property type="match status" value="1"/>
</dbReference>
<dbReference type="PROSITE" id="PS50097">
    <property type="entry name" value="BTB"/>
    <property type="match status" value="1"/>
</dbReference>
<feature type="compositionally biased region" description="Low complexity" evidence="1">
    <location>
        <begin position="313"/>
        <end position="328"/>
    </location>
</feature>
<feature type="region of interest" description="Disordered" evidence="1">
    <location>
        <begin position="297"/>
        <end position="328"/>
    </location>
</feature>
<dbReference type="CDD" id="cd18186">
    <property type="entry name" value="BTB_POZ_ZBTB_KLHL-like"/>
    <property type="match status" value="1"/>
</dbReference>
<organism evidence="3 4">
    <name type="scientific">Aureobasidium melanogenum</name>
    <name type="common">Aureobasidium pullulans var. melanogenum</name>
    <dbReference type="NCBI Taxonomy" id="46634"/>
    <lineage>
        <taxon>Eukaryota</taxon>
        <taxon>Fungi</taxon>
        <taxon>Dikarya</taxon>
        <taxon>Ascomycota</taxon>
        <taxon>Pezizomycotina</taxon>
        <taxon>Dothideomycetes</taxon>
        <taxon>Dothideomycetidae</taxon>
        <taxon>Dothideales</taxon>
        <taxon>Saccotheciaceae</taxon>
        <taxon>Aureobasidium</taxon>
    </lineage>
</organism>
<dbReference type="EMBL" id="JAHFXF010001110">
    <property type="protein sequence ID" value="KAG9675892.1"/>
    <property type="molecule type" value="Genomic_DNA"/>
</dbReference>
<protein>
    <recommendedName>
        <fullName evidence="2">BTB domain-containing protein</fullName>
    </recommendedName>
</protein>
<name>A0A9P8E307_AURME</name>
<sequence length="328" mass="37320">MAPSKGTKGASLSSVSLLYSPMVTVRVGSGRQEFCIHKKILCSNSTYFDKALSGQFMEAQTRVVELEDIHPLLFKIFVAWLYSGRLTYESSDPSTSSCDEFSELNAALYKEYACEKDEDEENDEEDDEDDGDDDHELSGFQQEDPRTWTYLILVGLFILGDRLDAPRIKRLVIDTIVKKSKQQNEAPYGTVVIYAYANTPRKSPLRQLLVHIFAYERSFSRSQNSELKYLPAEFLAAVMIRMGRRLPFRQCDSCYNNALDANKLTSEDIDDVHKEQDQAPYDHNLCFYHEHKDEEEKNACQAAREEESDTDSSFDMSSDTSSDISSGT</sequence>
<comment type="caution">
    <text evidence="3">The sequence shown here is derived from an EMBL/GenBank/DDBJ whole genome shotgun (WGS) entry which is preliminary data.</text>
</comment>
<dbReference type="SUPFAM" id="SSF54695">
    <property type="entry name" value="POZ domain"/>
    <property type="match status" value="1"/>
</dbReference>
<feature type="compositionally biased region" description="Acidic residues" evidence="1">
    <location>
        <begin position="116"/>
        <end position="135"/>
    </location>
</feature>
<reference evidence="3" key="2">
    <citation type="submission" date="2021-08" db="EMBL/GenBank/DDBJ databases">
        <authorList>
            <person name="Gostincar C."/>
            <person name="Sun X."/>
            <person name="Song Z."/>
            <person name="Gunde-Cimerman N."/>
        </authorList>
    </citation>
    <scope>NUCLEOTIDE SEQUENCE</scope>
    <source>
        <strain evidence="3">EXF-9911</strain>
    </source>
</reference>